<dbReference type="Proteomes" id="UP001165393">
    <property type="component" value="Unassembled WGS sequence"/>
</dbReference>
<dbReference type="Gene3D" id="3.40.50.150">
    <property type="entry name" value="Vaccinia Virus protein VP39"/>
    <property type="match status" value="1"/>
</dbReference>
<organism evidence="1 2">
    <name type="scientific">Echinimonas agarilytica</name>
    <dbReference type="NCBI Taxonomy" id="1215918"/>
    <lineage>
        <taxon>Bacteria</taxon>
        <taxon>Pseudomonadati</taxon>
        <taxon>Pseudomonadota</taxon>
        <taxon>Gammaproteobacteria</taxon>
        <taxon>Alteromonadales</taxon>
        <taxon>Echinimonadaceae</taxon>
        <taxon>Echinimonas</taxon>
    </lineage>
</organism>
<gene>
    <name evidence="1" type="ORF">NAF29_07480</name>
</gene>
<keyword evidence="1" id="KW-0808">Transferase</keyword>
<keyword evidence="2" id="KW-1185">Reference proteome</keyword>
<dbReference type="InterPro" id="IPR029063">
    <property type="entry name" value="SAM-dependent_MTases_sf"/>
</dbReference>
<comment type="caution">
    <text evidence="1">The sequence shown here is derived from an EMBL/GenBank/DDBJ whole genome shotgun (WGS) entry which is preliminary data.</text>
</comment>
<proteinExistence type="predicted"/>
<dbReference type="EMBL" id="JAMQGP010000003">
    <property type="protein sequence ID" value="MCM2679511.1"/>
    <property type="molecule type" value="Genomic_DNA"/>
</dbReference>
<evidence type="ECO:0000313" key="1">
    <source>
        <dbReference type="EMBL" id="MCM2679511.1"/>
    </source>
</evidence>
<dbReference type="PANTHER" id="PTHR20974">
    <property type="entry name" value="UPF0585 PROTEIN CG18661"/>
    <property type="match status" value="1"/>
</dbReference>
<accession>A0AA42B7E4</accession>
<reference evidence="1 2" key="1">
    <citation type="journal article" date="2013" name="Antonie Van Leeuwenhoek">
        <title>Echinimonas agarilytica gen. nov., sp. nov., a new gammaproteobacterium isolated from the sea urchin Strongylocentrotus intermedius.</title>
        <authorList>
            <person name="Nedashkovskaya O.I."/>
            <person name="Stenkova A.M."/>
            <person name="Zhukova N.V."/>
            <person name="Van Trappen S."/>
            <person name="Lee J.S."/>
            <person name="Kim S.B."/>
        </authorList>
    </citation>
    <scope>NUCLEOTIDE SEQUENCE [LARGE SCALE GENOMIC DNA]</scope>
    <source>
        <strain evidence="1 2">KMM 6351</strain>
    </source>
</reference>
<dbReference type="GO" id="GO:0008168">
    <property type="term" value="F:methyltransferase activity"/>
    <property type="evidence" value="ECO:0007669"/>
    <property type="project" value="UniProtKB-KW"/>
</dbReference>
<name>A0AA42B7E4_9GAMM</name>
<dbReference type="RefSeq" id="WP_251260959.1">
    <property type="nucleotide sequence ID" value="NZ_JAMQGP010000003.1"/>
</dbReference>
<dbReference type="GO" id="GO:0032259">
    <property type="term" value="P:methylation"/>
    <property type="evidence" value="ECO:0007669"/>
    <property type="project" value="UniProtKB-KW"/>
</dbReference>
<keyword evidence="1" id="KW-0489">Methyltransferase</keyword>
<sequence>MQLKPYSQAAENNKNYILEQLKVYLPDPVTVLEIGSGTGQHAVYFSAQLPHLQWQTSDLECNHSGIAQWIEESRANNVAHPINLNVQDGHWHEFKAEAVYSANTAHIMSWDRVQDMIKGISAMLPRGGHWFQYGPFNVAGQYTSQSNADFDAWLKEDDARRGIRDIEAMTEFAYQYRIKLLADMSMPANNRLLIFKRF</sequence>
<protein>
    <submittedName>
        <fullName evidence="1">Class I SAM-dependent methyltransferase</fullName>
    </submittedName>
</protein>
<evidence type="ECO:0000313" key="2">
    <source>
        <dbReference type="Proteomes" id="UP001165393"/>
    </source>
</evidence>
<dbReference type="InterPro" id="IPR010342">
    <property type="entry name" value="DUF938"/>
</dbReference>
<dbReference type="Pfam" id="PF06080">
    <property type="entry name" value="DUF938"/>
    <property type="match status" value="1"/>
</dbReference>
<dbReference type="SUPFAM" id="SSF53335">
    <property type="entry name" value="S-adenosyl-L-methionine-dependent methyltransferases"/>
    <property type="match status" value="1"/>
</dbReference>
<dbReference type="PANTHER" id="PTHR20974:SF0">
    <property type="entry name" value="UPF0585 PROTEIN CG18661"/>
    <property type="match status" value="1"/>
</dbReference>
<dbReference type="AlphaFoldDB" id="A0AA42B7E4"/>